<comment type="caution">
    <text evidence="1">The sequence shown here is derived from an EMBL/GenBank/DDBJ whole genome shotgun (WGS) entry which is preliminary data.</text>
</comment>
<name>A0ABX5HPE6_ESCAL</name>
<keyword evidence="2" id="KW-1185">Reference proteome</keyword>
<organism evidence="1 2">
    <name type="scientific">Escherichia albertii</name>
    <dbReference type="NCBI Taxonomy" id="208962"/>
    <lineage>
        <taxon>Bacteria</taxon>
        <taxon>Pseudomonadati</taxon>
        <taxon>Pseudomonadota</taxon>
        <taxon>Gammaproteobacteria</taxon>
        <taxon>Enterobacterales</taxon>
        <taxon>Enterobacteriaceae</taxon>
        <taxon>Escherichia</taxon>
    </lineage>
</organism>
<evidence type="ECO:0000313" key="2">
    <source>
        <dbReference type="Proteomes" id="UP000240382"/>
    </source>
</evidence>
<dbReference type="Proteomes" id="UP000240382">
    <property type="component" value="Unassembled WGS sequence"/>
</dbReference>
<gene>
    <name evidence="1" type="ORF">C7B09_00890</name>
</gene>
<protein>
    <submittedName>
        <fullName evidence="1">Uncharacterized protein</fullName>
    </submittedName>
</protein>
<dbReference type="EMBL" id="PYQT01000001">
    <property type="protein sequence ID" value="PSY45417.1"/>
    <property type="molecule type" value="Genomic_DNA"/>
</dbReference>
<proteinExistence type="predicted"/>
<evidence type="ECO:0000313" key="1">
    <source>
        <dbReference type="EMBL" id="PSY45417.1"/>
    </source>
</evidence>
<sequence>MRIEPGSVNLFFKENCAKVTVWLGCEQRGAIFVNYCLLCVFSTTCSSSFVIENEIRNSTIVSGN</sequence>
<accession>A0ABX5HPE6</accession>
<reference evidence="1 2" key="1">
    <citation type="submission" date="2018-03" db="EMBL/GenBank/DDBJ databases">
        <title>Whole Genome Sequencing of Escherichia coli isolates from wildlife.</title>
        <authorList>
            <person name="Whitehouse C.A."/>
            <person name="Lacher D.W."/>
            <person name="Mammel M.K."/>
            <person name="Barnaba T."/>
            <person name="Lorch J.M."/>
        </authorList>
    </citation>
    <scope>NUCLEOTIDE SEQUENCE [LARGE SCALE GENOMIC DNA]</scope>
    <source>
        <strain evidence="1 2">20507-2</strain>
    </source>
</reference>